<dbReference type="EMBL" id="CP004388">
    <property type="protein sequence ID" value="AJD51396.1"/>
    <property type="molecule type" value="Genomic_DNA"/>
</dbReference>
<dbReference type="SUPFAM" id="SSF55961">
    <property type="entry name" value="Bet v1-like"/>
    <property type="match status" value="1"/>
</dbReference>
<dbReference type="Pfam" id="PF08327">
    <property type="entry name" value="AHSA1"/>
    <property type="match status" value="1"/>
</dbReference>
<evidence type="ECO:0000313" key="3">
    <source>
        <dbReference type="EMBL" id="AJD51396.1"/>
    </source>
</evidence>
<reference evidence="3 4" key="1">
    <citation type="journal article" date="2012" name="J. Bacteriol.">
        <title>Genome sequence of Thalassospira xiamenensis type strain M-5.</title>
        <authorList>
            <person name="Lai Q."/>
            <person name="Shao Z."/>
        </authorList>
    </citation>
    <scope>NUCLEOTIDE SEQUENCE [LARGE SCALE GENOMIC DNA]</scope>
    <source>
        <strain evidence="3 4">M-5</strain>
    </source>
</reference>
<dbReference type="GeneID" id="31926962"/>
<evidence type="ECO:0000259" key="2">
    <source>
        <dbReference type="Pfam" id="PF08327"/>
    </source>
</evidence>
<accession>A0AB72UAV4</accession>
<dbReference type="RefSeq" id="WP_007091430.1">
    <property type="nucleotide sequence ID" value="NZ_CP004388.1"/>
</dbReference>
<feature type="domain" description="Activator of Hsp90 ATPase homologue 1/2-like C-terminal" evidence="2">
    <location>
        <begin position="18"/>
        <end position="147"/>
    </location>
</feature>
<dbReference type="AlphaFoldDB" id="A0AB72UAV4"/>
<dbReference type="KEGG" id="txi:TH3_06380"/>
<dbReference type="InterPro" id="IPR013538">
    <property type="entry name" value="ASHA1/2-like_C"/>
</dbReference>
<dbReference type="CDD" id="cd07814">
    <property type="entry name" value="SRPBCC_CalC_Aha1-like"/>
    <property type="match status" value="1"/>
</dbReference>
<sequence length="156" mass="17337">MPDTIPDKPSLMIRRRIAAPPAKVYAAWTQPEKLARWWGPEGCEMIDASIDAKIGGTFRIRFKEPGPDGEIHDVSGTYDAVETDAKLSFSWQWITMPERKSHVTLTFVAEDRGAATILTLHHTQFFDEAARDGHQEGWSSALDKLEVCCTSGCTSA</sequence>
<evidence type="ECO:0000256" key="1">
    <source>
        <dbReference type="ARBA" id="ARBA00006817"/>
    </source>
</evidence>
<gene>
    <name evidence="3" type="ORF">TH3_06380</name>
</gene>
<dbReference type="Gene3D" id="3.30.530.20">
    <property type="match status" value="1"/>
</dbReference>
<proteinExistence type="inferred from homology"/>
<protein>
    <submittedName>
        <fullName evidence="3">Activator of Hsp90 ATPase 1 family protein</fullName>
    </submittedName>
</protein>
<comment type="similarity">
    <text evidence="1">Belongs to the AHA1 family.</text>
</comment>
<dbReference type="Proteomes" id="UP000007127">
    <property type="component" value="Chromosome"/>
</dbReference>
<evidence type="ECO:0000313" key="4">
    <source>
        <dbReference type="Proteomes" id="UP000007127"/>
    </source>
</evidence>
<organism evidence="3 4">
    <name type="scientific">Thalassospira xiamenensis M-5 = DSM 17429</name>
    <dbReference type="NCBI Taxonomy" id="1123366"/>
    <lineage>
        <taxon>Bacteria</taxon>
        <taxon>Pseudomonadati</taxon>
        <taxon>Pseudomonadota</taxon>
        <taxon>Alphaproteobacteria</taxon>
        <taxon>Rhodospirillales</taxon>
        <taxon>Thalassospiraceae</taxon>
        <taxon>Thalassospira</taxon>
    </lineage>
</organism>
<name>A0AB72UAV4_9PROT</name>
<dbReference type="InterPro" id="IPR023393">
    <property type="entry name" value="START-like_dom_sf"/>
</dbReference>